<dbReference type="GO" id="GO:0003677">
    <property type="term" value="F:DNA binding"/>
    <property type="evidence" value="ECO:0007669"/>
    <property type="project" value="UniProtKB-KW"/>
</dbReference>
<dbReference type="SUPFAM" id="SSF142906">
    <property type="entry name" value="YjbR-like"/>
    <property type="match status" value="1"/>
</dbReference>
<protein>
    <submittedName>
        <fullName evidence="1">MmcQ/YjbR family DNA-binding protein</fullName>
    </submittedName>
</protein>
<evidence type="ECO:0000313" key="1">
    <source>
        <dbReference type="EMBL" id="MDX8142715.1"/>
    </source>
</evidence>
<dbReference type="EMBL" id="JAXAVU010000006">
    <property type="protein sequence ID" value="MDX8142715.1"/>
    <property type="molecule type" value="Genomic_DNA"/>
</dbReference>
<reference evidence="1 2" key="2">
    <citation type="submission" date="2023-11" db="EMBL/GenBank/DDBJ databases">
        <authorList>
            <person name="Lara A.C."/>
            <person name="Chronakova A."/>
        </authorList>
    </citation>
    <scope>NUCLEOTIDE SEQUENCE [LARGE SCALE GENOMIC DNA]</scope>
    <source>
        <strain evidence="1 2">BCCO 10_0061</strain>
    </source>
</reference>
<accession>A0ABU4UVM0</accession>
<gene>
    <name evidence="1" type="ORF">SK854_11380</name>
</gene>
<proteinExistence type="predicted"/>
<organism evidence="1 2">
    <name type="scientific">Lentzea sokolovensis</name>
    <dbReference type="NCBI Taxonomy" id="3095429"/>
    <lineage>
        <taxon>Bacteria</taxon>
        <taxon>Bacillati</taxon>
        <taxon>Actinomycetota</taxon>
        <taxon>Actinomycetes</taxon>
        <taxon>Pseudonocardiales</taxon>
        <taxon>Pseudonocardiaceae</taxon>
        <taxon>Lentzea</taxon>
    </lineage>
</organism>
<dbReference type="Gene3D" id="3.90.1150.30">
    <property type="match status" value="1"/>
</dbReference>
<dbReference type="InterPro" id="IPR058532">
    <property type="entry name" value="YjbR/MT2646/Rv2570-like"/>
</dbReference>
<keyword evidence="2" id="KW-1185">Reference proteome</keyword>
<sequence length="140" mass="15563">MAQDVRVDALEHLRRLCLALPEVTERLSHGEPTWFVRGKKTFVTSADHHHDDRSAFWCAAGPGVQETLVAQAPGNYFRPPYVGHRGWLGVYLDVPVDWDVVADLVEDAYRVIAPKTLVARLDVRVADPADLPQSSAHGDL</sequence>
<name>A0ABU4UVM0_9PSEU</name>
<evidence type="ECO:0000313" key="2">
    <source>
        <dbReference type="Proteomes" id="UP001285352"/>
    </source>
</evidence>
<dbReference type="RefSeq" id="WP_319975023.1">
    <property type="nucleotide sequence ID" value="NZ_JAXAVU010000006.1"/>
</dbReference>
<keyword evidence="1" id="KW-0238">DNA-binding</keyword>
<dbReference type="Pfam" id="PF04237">
    <property type="entry name" value="YjbR"/>
    <property type="match status" value="1"/>
</dbReference>
<reference evidence="1 2" key="1">
    <citation type="submission" date="2023-11" db="EMBL/GenBank/DDBJ databases">
        <title>Lentzea sokolovensis, sp. nov., Lentzea kristufkii, sp. nov., and Lentzea miocenensis, sp. nov., rare actinobacteria from Sokolov Coal Basin, Miocene lacustrine sediment, Czech Republic.</title>
        <authorList>
            <person name="Lara A."/>
            <person name="Kotroba L."/>
            <person name="Nouioui I."/>
            <person name="Neumann-Schaal M."/>
            <person name="Mast Y."/>
            <person name="Chronakova A."/>
        </authorList>
    </citation>
    <scope>NUCLEOTIDE SEQUENCE [LARGE SCALE GENOMIC DNA]</scope>
    <source>
        <strain evidence="1 2">BCCO 10_0061</strain>
    </source>
</reference>
<dbReference type="InterPro" id="IPR038056">
    <property type="entry name" value="YjbR-like_sf"/>
</dbReference>
<dbReference type="Proteomes" id="UP001285352">
    <property type="component" value="Unassembled WGS sequence"/>
</dbReference>
<comment type="caution">
    <text evidence="1">The sequence shown here is derived from an EMBL/GenBank/DDBJ whole genome shotgun (WGS) entry which is preliminary data.</text>
</comment>